<reference evidence="9 10" key="1">
    <citation type="journal article" date="2015" name="Sci. Rep.">
        <title>Chromosome-level genome map provides insights into diverse defense mechanisms in the medicinal fungus Ganoderma sinense.</title>
        <authorList>
            <person name="Zhu Y."/>
            <person name="Xu J."/>
            <person name="Sun C."/>
            <person name="Zhou S."/>
            <person name="Xu H."/>
            <person name="Nelson D.R."/>
            <person name="Qian J."/>
            <person name="Song J."/>
            <person name="Luo H."/>
            <person name="Xiang L."/>
            <person name="Li Y."/>
            <person name="Xu Z."/>
            <person name="Ji A."/>
            <person name="Wang L."/>
            <person name="Lu S."/>
            <person name="Hayward A."/>
            <person name="Sun W."/>
            <person name="Li X."/>
            <person name="Schwartz D.C."/>
            <person name="Wang Y."/>
            <person name="Chen S."/>
        </authorList>
    </citation>
    <scope>NUCLEOTIDE SEQUENCE [LARGE SCALE GENOMIC DNA]</scope>
    <source>
        <strain evidence="9 10">ZZ0214-1</strain>
    </source>
</reference>
<evidence type="ECO:0000313" key="10">
    <source>
        <dbReference type="Proteomes" id="UP000230002"/>
    </source>
</evidence>
<organism evidence="9 10">
    <name type="scientific">Ganoderma sinense ZZ0214-1</name>
    <dbReference type="NCBI Taxonomy" id="1077348"/>
    <lineage>
        <taxon>Eukaryota</taxon>
        <taxon>Fungi</taxon>
        <taxon>Dikarya</taxon>
        <taxon>Basidiomycota</taxon>
        <taxon>Agaricomycotina</taxon>
        <taxon>Agaricomycetes</taxon>
        <taxon>Polyporales</taxon>
        <taxon>Polyporaceae</taxon>
        <taxon>Ganoderma</taxon>
    </lineage>
</organism>
<proteinExistence type="predicted"/>
<dbReference type="OrthoDB" id="6077919at2759"/>
<dbReference type="Pfam" id="PF12874">
    <property type="entry name" value="zf-met"/>
    <property type="match status" value="3"/>
</dbReference>
<evidence type="ECO:0000313" key="9">
    <source>
        <dbReference type="EMBL" id="PIL25651.1"/>
    </source>
</evidence>
<dbReference type="SUPFAM" id="SSF57667">
    <property type="entry name" value="beta-beta-alpha zinc fingers"/>
    <property type="match status" value="2"/>
</dbReference>
<dbReference type="GO" id="GO:0005634">
    <property type="term" value="C:nucleus"/>
    <property type="evidence" value="ECO:0007669"/>
    <property type="project" value="UniProtKB-SubCell"/>
</dbReference>
<dbReference type="EMBL" id="AYKW01000045">
    <property type="protein sequence ID" value="PIL25651.1"/>
    <property type="molecule type" value="Genomic_DNA"/>
</dbReference>
<dbReference type="Proteomes" id="UP000230002">
    <property type="component" value="Unassembled WGS sequence"/>
</dbReference>
<evidence type="ECO:0000256" key="4">
    <source>
        <dbReference type="ARBA" id="ARBA00022771"/>
    </source>
</evidence>
<dbReference type="STRING" id="1077348.A0A2G8RVW2"/>
<comment type="caution">
    <text evidence="9">The sequence shown here is derived from an EMBL/GenBank/DDBJ whole genome shotgun (WGS) entry which is preliminary data.</text>
</comment>
<evidence type="ECO:0000259" key="8">
    <source>
        <dbReference type="PROSITE" id="PS50157"/>
    </source>
</evidence>
<feature type="domain" description="C2H2-type" evidence="8">
    <location>
        <begin position="79"/>
        <end position="102"/>
    </location>
</feature>
<dbReference type="Gene3D" id="3.30.160.60">
    <property type="entry name" value="Classic Zinc Finger"/>
    <property type="match status" value="3"/>
</dbReference>
<comment type="subcellular location">
    <subcellularLocation>
        <location evidence="1">Nucleus</location>
    </subcellularLocation>
</comment>
<dbReference type="SMART" id="SM00355">
    <property type="entry name" value="ZnF_C2H2"/>
    <property type="match status" value="7"/>
</dbReference>
<dbReference type="PROSITE" id="PS50157">
    <property type="entry name" value="ZINC_FINGER_C2H2_2"/>
    <property type="match status" value="3"/>
</dbReference>
<dbReference type="InterPro" id="IPR050888">
    <property type="entry name" value="ZnF_C2H2-type_TF"/>
</dbReference>
<dbReference type="AlphaFoldDB" id="A0A2G8RVW2"/>
<dbReference type="InterPro" id="IPR013087">
    <property type="entry name" value="Znf_C2H2_type"/>
</dbReference>
<dbReference type="PANTHER" id="PTHR24406">
    <property type="entry name" value="TRANSCRIPTIONAL REPRESSOR CTCFL-RELATED"/>
    <property type="match status" value="1"/>
</dbReference>
<dbReference type="PROSITE" id="PS00028">
    <property type="entry name" value="ZINC_FINGER_C2H2_1"/>
    <property type="match status" value="3"/>
</dbReference>
<sequence>MTYCDRCTRWFDSNEALWQHERTSSYHHFCDACDRDFVSAAALLQHYKKSSRHSFCMLCDELIDDLGISLSWHYEVSHYKCSGCNVPFRFEIDMLRHCREVHCDRWCAPCKRMFQNENNLRQHLDSAIHRPADFACPMKGCGRSFISTAALVLHFESGTCASGMTREMVDRLVKKYDKHGVITDPSRLIQGPSSSSPQVTRTWATERAWNGVAYECYLCHRTFKSLTALNAHLGSPVHGDKLYHCPKDVGGCGIKFRTLSAFCQHVEHGKCGVHRFAGQLRNVIDGVAKGGRLLTGSY</sequence>
<dbReference type="GO" id="GO:0008270">
    <property type="term" value="F:zinc ion binding"/>
    <property type="evidence" value="ECO:0007669"/>
    <property type="project" value="UniProtKB-KW"/>
</dbReference>
<evidence type="ECO:0000256" key="3">
    <source>
        <dbReference type="ARBA" id="ARBA00022737"/>
    </source>
</evidence>
<accession>A0A2G8RVW2</accession>
<evidence type="ECO:0000256" key="1">
    <source>
        <dbReference type="ARBA" id="ARBA00004123"/>
    </source>
</evidence>
<keyword evidence="6" id="KW-0539">Nucleus</keyword>
<keyword evidence="3" id="KW-0677">Repeat</keyword>
<name>A0A2G8RVW2_9APHY</name>
<keyword evidence="2" id="KW-0479">Metal-binding</keyword>
<keyword evidence="4 7" id="KW-0863">Zinc-finger</keyword>
<evidence type="ECO:0000256" key="6">
    <source>
        <dbReference type="ARBA" id="ARBA00023242"/>
    </source>
</evidence>
<evidence type="ECO:0000256" key="7">
    <source>
        <dbReference type="PROSITE-ProRule" id="PRU00042"/>
    </source>
</evidence>
<evidence type="ECO:0000256" key="2">
    <source>
        <dbReference type="ARBA" id="ARBA00022723"/>
    </source>
</evidence>
<dbReference type="InterPro" id="IPR036236">
    <property type="entry name" value="Znf_C2H2_sf"/>
</dbReference>
<feature type="domain" description="C2H2-type" evidence="8">
    <location>
        <begin position="214"/>
        <end position="238"/>
    </location>
</feature>
<keyword evidence="10" id="KW-1185">Reference proteome</keyword>
<keyword evidence="5" id="KW-0862">Zinc</keyword>
<protein>
    <submittedName>
        <fullName evidence="9">Transcription factor</fullName>
    </submittedName>
</protein>
<gene>
    <name evidence="9" type="ORF">GSI_11401</name>
</gene>
<feature type="domain" description="C2H2-type" evidence="8">
    <location>
        <begin position="28"/>
        <end position="54"/>
    </location>
</feature>
<evidence type="ECO:0000256" key="5">
    <source>
        <dbReference type="ARBA" id="ARBA00022833"/>
    </source>
</evidence>